<dbReference type="GO" id="GO:0006417">
    <property type="term" value="P:regulation of translation"/>
    <property type="evidence" value="ECO:0007669"/>
    <property type="project" value="UniProtKB-KW"/>
</dbReference>
<keyword evidence="9" id="KW-0648">Protein biosynthesis</keyword>
<keyword evidence="5" id="KW-0853">WD repeat</keyword>
<organism evidence="15 16">
    <name type="scientific">Talaromyces amestolkiae</name>
    <dbReference type="NCBI Taxonomy" id="1196081"/>
    <lineage>
        <taxon>Eukaryota</taxon>
        <taxon>Fungi</taxon>
        <taxon>Dikarya</taxon>
        <taxon>Ascomycota</taxon>
        <taxon>Pezizomycotina</taxon>
        <taxon>Eurotiomycetes</taxon>
        <taxon>Eurotiomycetidae</taxon>
        <taxon>Eurotiales</taxon>
        <taxon>Trichocomaceae</taxon>
        <taxon>Talaromyces</taxon>
        <taxon>Talaromyces sect. Talaromyces</taxon>
    </lineage>
</organism>
<feature type="region of interest" description="Disordered" evidence="12">
    <location>
        <begin position="477"/>
        <end position="496"/>
    </location>
</feature>
<dbReference type="Gene3D" id="2.130.10.10">
    <property type="entry name" value="YVTN repeat-like/Quinoprotein amine dehydrogenase"/>
    <property type="match status" value="2"/>
</dbReference>
<feature type="compositionally biased region" description="Low complexity" evidence="12">
    <location>
        <begin position="1472"/>
        <end position="1482"/>
    </location>
</feature>
<feature type="region of interest" description="Disordered" evidence="12">
    <location>
        <begin position="524"/>
        <end position="634"/>
    </location>
</feature>
<dbReference type="InterPro" id="IPR002523">
    <property type="entry name" value="MgTranspt_CorA/ZnTranspt_ZntB"/>
</dbReference>
<dbReference type="RefSeq" id="XP_040737625.1">
    <property type="nucleotide sequence ID" value="XM_040882005.1"/>
</dbReference>
<dbReference type="PANTHER" id="PTHR13227">
    <property type="entry name" value="EUKARYOTIC TRANSLATION INITIATION FACTOR 2A"/>
    <property type="match status" value="1"/>
</dbReference>
<proteinExistence type="inferred from homology"/>
<evidence type="ECO:0000256" key="6">
    <source>
        <dbReference type="ARBA" id="ARBA00022692"/>
    </source>
</evidence>
<dbReference type="GeneID" id="63798337"/>
<evidence type="ECO:0000256" key="9">
    <source>
        <dbReference type="ARBA" id="ARBA00022917"/>
    </source>
</evidence>
<dbReference type="GO" id="GO:0016020">
    <property type="term" value="C:membrane"/>
    <property type="evidence" value="ECO:0007669"/>
    <property type="project" value="UniProtKB-SubCell"/>
</dbReference>
<dbReference type="OrthoDB" id="2194683at2759"/>
<evidence type="ECO:0000313" key="15">
    <source>
        <dbReference type="EMBL" id="RAO73111.1"/>
    </source>
</evidence>
<keyword evidence="10 13" id="KW-1133">Transmembrane helix</keyword>
<dbReference type="GO" id="GO:0000049">
    <property type="term" value="F:tRNA binding"/>
    <property type="evidence" value="ECO:0007669"/>
    <property type="project" value="TreeGrafter"/>
</dbReference>
<evidence type="ECO:0000256" key="1">
    <source>
        <dbReference type="ARBA" id="ARBA00004141"/>
    </source>
</evidence>
<dbReference type="Pfam" id="PF01544">
    <property type="entry name" value="CorA"/>
    <property type="match status" value="1"/>
</dbReference>
<evidence type="ECO:0000256" key="12">
    <source>
        <dbReference type="SAM" id="MobiDB-lite"/>
    </source>
</evidence>
<accession>A0A364LBL5</accession>
<dbReference type="GO" id="GO:0003743">
    <property type="term" value="F:translation initiation factor activity"/>
    <property type="evidence" value="ECO:0007669"/>
    <property type="project" value="UniProtKB-KW"/>
</dbReference>
<keyword evidence="16" id="KW-1185">Reference proteome</keyword>
<evidence type="ECO:0000256" key="11">
    <source>
        <dbReference type="ARBA" id="ARBA00023136"/>
    </source>
</evidence>
<dbReference type="PANTHER" id="PTHR13227:SF0">
    <property type="entry name" value="EUKARYOTIC TRANSLATION INITIATION FACTOR 2A"/>
    <property type="match status" value="1"/>
</dbReference>
<evidence type="ECO:0000256" key="8">
    <source>
        <dbReference type="ARBA" id="ARBA00022845"/>
    </source>
</evidence>
<keyword evidence="6 13" id="KW-0812">Transmembrane</keyword>
<keyword evidence="7" id="KW-0677">Repeat</keyword>
<dbReference type="InterPro" id="IPR011387">
    <property type="entry name" value="TIF2A"/>
</dbReference>
<dbReference type="EMBL" id="MIKG01000022">
    <property type="protein sequence ID" value="RAO73111.1"/>
    <property type="molecule type" value="Genomic_DNA"/>
</dbReference>
<feature type="compositionally biased region" description="Basic residues" evidence="12">
    <location>
        <begin position="544"/>
        <end position="553"/>
    </location>
</feature>
<feature type="compositionally biased region" description="Low complexity" evidence="12">
    <location>
        <begin position="606"/>
        <end position="617"/>
    </location>
</feature>
<keyword evidence="11 13" id="KW-0472">Membrane</keyword>
<dbReference type="STRING" id="1196081.A0A364LBL5"/>
<name>A0A364LBL5_TALAM</name>
<dbReference type="SUPFAM" id="SSF144083">
    <property type="entry name" value="Magnesium transport protein CorA, transmembrane region"/>
    <property type="match status" value="1"/>
</dbReference>
<dbReference type="SUPFAM" id="SSF82171">
    <property type="entry name" value="DPP6 N-terminal domain-like"/>
    <property type="match status" value="1"/>
</dbReference>
<dbReference type="GO" id="GO:0043022">
    <property type="term" value="F:ribosome binding"/>
    <property type="evidence" value="ECO:0007669"/>
    <property type="project" value="TreeGrafter"/>
</dbReference>
<dbReference type="InterPro" id="IPR013979">
    <property type="entry name" value="TIF_beta_prop-like"/>
</dbReference>
<evidence type="ECO:0000256" key="3">
    <source>
        <dbReference type="ARBA" id="ARBA00013819"/>
    </source>
</evidence>
<feature type="transmembrane region" description="Helical" evidence="13">
    <location>
        <begin position="1135"/>
        <end position="1156"/>
    </location>
</feature>
<dbReference type="InterPro" id="IPR045863">
    <property type="entry name" value="CorA_TM1_TM2"/>
</dbReference>
<evidence type="ECO:0000256" key="5">
    <source>
        <dbReference type="ARBA" id="ARBA00022574"/>
    </source>
</evidence>
<keyword evidence="4" id="KW-0396">Initiation factor</keyword>
<feature type="compositionally biased region" description="Basic and acidic residues" evidence="12">
    <location>
        <begin position="1520"/>
        <end position="1557"/>
    </location>
</feature>
<feature type="compositionally biased region" description="Gly residues" evidence="12">
    <location>
        <begin position="1491"/>
        <end position="1503"/>
    </location>
</feature>
<gene>
    <name evidence="15" type="ORF">BHQ10_009123</name>
</gene>
<feature type="compositionally biased region" description="Basic and acidic residues" evidence="12">
    <location>
        <begin position="554"/>
        <end position="563"/>
    </location>
</feature>
<evidence type="ECO:0000259" key="14">
    <source>
        <dbReference type="Pfam" id="PF08662"/>
    </source>
</evidence>
<evidence type="ECO:0000256" key="13">
    <source>
        <dbReference type="SAM" id="Phobius"/>
    </source>
</evidence>
<keyword evidence="8" id="KW-0810">Translation regulation</keyword>
<evidence type="ECO:0000256" key="10">
    <source>
        <dbReference type="ARBA" id="ARBA00022989"/>
    </source>
</evidence>
<dbReference type="GO" id="GO:0022627">
    <property type="term" value="C:cytosolic small ribosomal subunit"/>
    <property type="evidence" value="ECO:0007669"/>
    <property type="project" value="TreeGrafter"/>
</dbReference>
<feature type="region of interest" description="Disordered" evidence="12">
    <location>
        <begin position="1466"/>
        <end position="1557"/>
    </location>
</feature>
<dbReference type="Proteomes" id="UP000249363">
    <property type="component" value="Unassembled WGS sequence"/>
</dbReference>
<protein>
    <recommendedName>
        <fullName evidence="3">Eukaryotic translation initiation factor 2A</fullName>
    </recommendedName>
</protein>
<evidence type="ECO:0000313" key="16">
    <source>
        <dbReference type="Proteomes" id="UP000249363"/>
    </source>
</evidence>
<comment type="similarity">
    <text evidence="2">Belongs to the WD repeat EIF2A family.</text>
</comment>
<feature type="compositionally biased region" description="Basic and acidic residues" evidence="12">
    <location>
        <begin position="1432"/>
        <end position="1442"/>
    </location>
</feature>
<evidence type="ECO:0000256" key="4">
    <source>
        <dbReference type="ARBA" id="ARBA00022540"/>
    </source>
</evidence>
<feature type="domain" description="Translation initiation factor beta propellor-like" evidence="14">
    <location>
        <begin position="219"/>
        <end position="413"/>
    </location>
</feature>
<dbReference type="GO" id="GO:0046873">
    <property type="term" value="F:metal ion transmembrane transporter activity"/>
    <property type="evidence" value="ECO:0007669"/>
    <property type="project" value="InterPro"/>
</dbReference>
<feature type="compositionally biased region" description="Basic and acidic residues" evidence="12">
    <location>
        <begin position="1388"/>
        <end position="1401"/>
    </location>
</feature>
<dbReference type="InterPro" id="IPR015943">
    <property type="entry name" value="WD40/YVTN_repeat-like_dom_sf"/>
</dbReference>
<feature type="transmembrane region" description="Helical" evidence="13">
    <location>
        <begin position="1168"/>
        <end position="1189"/>
    </location>
</feature>
<comment type="subcellular location">
    <subcellularLocation>
        <location evidence="1">Membrane</location>
        <topology evidence="1">Multi-pass membrane protein</topology>
    </subcellularLocation>
</comment>
<dbReference type="GO" id="GO:0003729">
    <property type="term" value="F:mRNA binding"/>
    <property type="evidence" value="ECO:0007669"/>
    <property type="project" value="TreeGrafter"/>
</dbReference>
<dbReference type="Pfam" id="PF08662">
    <property type="entry name" value="eIF2A"/>
    <property type="match status" value="1"/>
</dbReference>
<sequence>MAAPTQIAFRTLKGIGLLDASPLYSPVPGFERPEGNLRCSAYSPCGRYFAWASPERVTIIDPSIGHVITTLPADNVFELGFSPLGTYVITWQRPTKDENGDAVKNLKVWSVEAQATGGAGENENAVVGRFVQKSQTGWNLQYSSDESYCARVVTNEVQFYKSHDLSNVWNKLRVEGVADFALAPGKSQAIAVFTPERKGQPASVKVFVVPQFTNPVSQKTFFKGDKVQLKWNNSGTSLIVLAQTEVDRSGKSYYGETTLYLLSATGAFDSRIDLDREGPIHDVTWSPNSKEFGVVYGFMPAKTTIFNYRGVATHSYPLAPRNTIVFSPHGRFVVVAGFGNLAGQMDIYDLEKGHQKITTIEGSNATVCEWSPDGKHILTATTSPRLRVDNGVRIWHFTGALQYNEDMNELYQVCWRPQGQVEQPLGDPFQPLPTPHASALDYLAKKKVPSKPVGAYRPPGARGQITSLAFKREDEGGAAFSREGGSSSFGAASINGFGKPRRCEVPGAEPVEFVPAGAAPGGGVALPPGAEGAAADEKLSKSAAKNKKKREAKKAKEADKEGELAPPPNAPTGPRLQPSPDRRDHRSKSRNRNRAESNVNGGPNGSAKPRPAASAAPAPAPAAPASPAAESNALSQDKRIRGLLKKLRAIDELKMRLASGEKLEDTQMKKIQTEDSAETRAPRLLQGPDLKWHKEYAALDQHAGRVLMIDFERSDKSRSHIRKVAAQEIFHLQGLRRFYQCQSDTAEPAMRVIHVQNADWAIPFLMRKFNISAKSHGAGSGGEGVDFGQYLRYKNPEMRGGKPFLAGKTWKVAYDPWRGVNKTSFGADYMKSFRRSTTQSNAGGNAGEGGRGGRDRMMQLNDFDENDEPICAHDVYVQRLSCYIQHKQAPSENRLSRDDLPLRRHFYPPDVYGDDTNNDNDSVAKDKAEYKQQRLRHLDNGNVIIIFDNSSSGNIDDTLVPARRDLECRWRRLPFHLAFESREPIEHDDDDAKLALNCSKAILSDVFRSLVLAWDAFLDHAYTHMTILEDKVYERPDDESRAPELWANSSAWLKVEKLVNVHASVMQEMKARLHELTDDVDNEDNWLEDSPADFERLTNLITEDLTKPTESLISLLYQSVSIRDSRHSLELGVSMWRLSWITFIFLPLTFIVGFFGMNVDTFSNNPSIKWYFVAAIPFMFGVLTFYFLMKGGSSDTRRRSPRERLVYESFFQEMATRNPALWSRNGPRDYVRVEGWYARVKWWLIKYWLRPVDLVGSAGVAATTATTTTTTPIVPDADAISDGVRSALIGSGDGLSTLSRIQRYLSRRWTQQIASHATATEDTELGLISMNDDGFEDLAVASGDERLSGDHYSIGEGLSEVAEILGAAAVPRAGRPGLWKTSSAPEALDHENENEDHDRADGQGQVGRNVHLTVPGTGGKRLWTPSVAATATDDHGQGHDNDIDTDDIPTTEIPNPVIAAAITRERARQQRLRSSSSPSPTGRGRGRGRARGGSGSSAGGSGSGRNSDRMLVEEEDAEWLNERGRKGKDWMWRFGGSDDDKDKDKDRRRSGSEKRRE</sequence>
<dbReference type="FunFam" id="2.130.10.10:FF:000596">
    <property type="entry name" value="Eukaryotic translation initiation factor 2A"/>
    <property type="match status" value="1"/>
</dbReference>
<feature type="region of interest" description="Disordered" evidence="12">
    <location>
        <begin position="1388"/>
        <end position="1453"/>
    </location>
</feature>
<evidence type="ECO:0000256" key="2">
    <source>
        <dbReference type="ARBA" id="ARBA00009573"/>
    </source>
</evidence>
<evidence type="ECO:0000256" key="7">
    <source>
        <dbReference type="ARBA" id="ARBA00022737"/>
    </source>
</evidence>
<dbReference type="Gene3D" id="1.20.58.340">
    <property type="entry name" value="Magnesium transport protein CorA, transmembrane region"/>
    <property type="match status" value="1"/>
</dbReference>
<comment type="caution">
    <text evidence="15">The sequence shown here is derived from an EMBL/GenBank/DDBJ whole genome shotgun (WGS) entry which is preliminary data.</text>
</comment>
<reference evidence="15 16" key="1">
    <citation type="journal article" date="2017" name="Biotechnol. Biofuels">
        <title>Differential beta-glucosidase expression as a function of carbon source availability in Talaromyces amestolkiae: a genomic and proteomic approach.</title>
        <authorList>
            <person name="de Eugenio L.I."/>
            <person name="Mendez-Liter J.A."/>
            <person name="Nieto-Dominguez M."/>
            <person name="Alonso L."/>
            <person name="Gil-Munoz J."/>
            <person name="Barriuso J."/>
            <person name="Prieto A."/>
            <person name="Martinez M.J."/>
        </authorList>
    </citation>
    <scope>NUCLEOTIDE SEQUENCE [LARGE SCALE GENOMIC DNA]</scope>
    <source>
        <strain evidence="15 16">CIB</strain>
    </source>
</reference>